<protein>
    <recommendedName>
        <fullName evidence="2">Peptidase A2 domain-containing protein</fullName>
    </recommendedName>
</protein>
<evidence type="ECO:0000259" key="2">
    <source>
        <dbReference type="PROSITE" id="PS50175"/>
    </source>
</evidence>
<dbReference type="Gene3D" id="3.10.10.10">
    <property type="entry name" value="HIV Type 1 Reverse Transcriptase, subunit A, domain 1"/>
    <property type="match status" value="1"/>
</dbReference>
<dbReference type="Pfam" id="PF05380">
    <property type="entry name" value="Peptidase_A17"/>
    <property type="match status" value="1"/>
</dbReference>
<dbReference type="Pfam" id="PF00078">
    <property type="entry name" value="RVT_1"/>
    <property type="match status" value="1"/>
</dbReference>
<dbReference type="PANTHER" id="PTHR47331:SF1">
    <property type="entry name" value="GAG-LIKE PROTEIN"/>
    <property type="match status" value="1"/>
</dbReference>
<proteinExistence type="predicted"/>
<dbReference type="SUPFAM" id="SSF56672">
    <property type="entry name" value="DNA/RNA polymerases"/>
    <property type="match status" value="1"/>
</dbReference>
<gene>
    <name evidence="3" type="primary">Necator_chrX.g22122</name>
    <name evidence="3" type="ORF">RB195_021961</name>
</gene>
<dbReference type="Proteomes" id="UP001303046">
    <property type="component" value="Unassembled WGS sequence"/>
</dbReference>
<reference evidence="3 4" key="1">
    <citation type="submission" date="2023-08" db="EMBL/GenBank/DDBJ databases">
        <title>A Necator americanus chromosomal reference genome.</title>
        <authorList>
            <person name="Ilik V."/>
            <person name="Petrzelkova K.J."/>
            <person name="Pardy F."/>
            <person name="Fuh T."/>
            <person name="Niatou-Singa F.S."/>
            <person name="Gouil Q."/>
            <person name="Baker L."/>
            <person name="Ritchie M.E."/>
            <person name="Jex A.R."/>
            <person name="Gazzola D."/>
            <person name="Li H."/>
            <person name="Toshio Fujiwara R."/>
            <person name="Zhan B."/>
            <person name="Aroian R.V."/>
            <person name="Pafco B."/>
            <person name="Schwarz E.M."/>
        </authorList>
    </citation>
    <scope>NUCLEOTIDE SEQUENCE [LARGE SCALE GENOMIC DNA]</scope>
    <source>
        <strain evidence="3 4">Aroian</strain>
        <tissue evidence="3">Whole animal</tissue>
    </source>
</reference>
<accession>A0ABR1EDD8</accession>
<dbReference type="EMBL" id="JAVFWL010000006">
    <property type="protein sequence ID" value="KAK6760697.1"/>
    <property type="molecule type" value="Genomic_DNA"/>
</dbReference>
<feature type="region of interest" description="Disordered" evidence="1">
    <location>
        <begin position="14"/>
        <end position="45"/>
    </location>
</feature>
<dbReference type="InterPro" id="IPR008042">
    <property type="entry name" value="Retrotrans_Pao"/>
</dbReference>
<dbReference type="PROSITE" id="PS50175">
    <property type="entry name" value="ASP_PROT_RETROV"/>
    <property type="match status" value="1"/>
</dbReference>
<feature type="domain" description="Peptidase A2" evidence="2">
    <location>
        <begin position="60"/>
        <end position="73"/>
    </location>
</feature>
<evidence type="ECO:0000313" key="4">
    <source>
        <dbReference type="Proteomes" id="UP001303046"/>
    </source>
</evidence>
<dbReference type="InterPro" id="IPR000477">
    <property type="entry name" value="RT_dom"/>
</dbReference>
<dbReference type="PROSITE" id="PS00141">
    <property type="entry name" value="ASP_PROTEASE"/>
    <property type="match status" value="1"/>
</dbReference>
<dbReference type="Pfam" id="PF05585">
    <property type="entry name" value="DUF1758"/>
    <property type="match status" value="1"/>
</dbReference>
<organism evidence="3 4">
    <name type="scientific">Necator americanus</name>
    <name type="common">Human hookworm</name>
    <dbReference type="NCBI Taxonomy" id="51031"/>
    <lineage>
        <taxon>Eukaryota</taxon>
        <taxon>Metazoa</taxon>
        <taxon>Ecdysozoa</taxon>
        <taxon>Nematoda</taxon>
        <taxon>Chromadorea</taxon>
        <taxon>Rhabditida</taxon>
        <taxon>Rhabditina</taxon>
        <taxon>Rhabditomorpha</taxon>
        <taxon>Strongyloidea</taxon>
        <taxon>Ancylostomatidae</taxon>
        <taxon>Bunostominae</taxon>
        <taxon>Necator</taxon>
    </lineage>
</organism>
<comment type="caution">
    <text evidence="3">The sequence shown here is derived from an EMBL/GenBank/DDBJ whole genome shotgun (WGS) entry which is preliminary data.</text>
</comment>
<dbReference type="PANTHER" id="PTHR47331">
    <property type="entry name" value="PHD-TYPE DOMAIN-CONTAINING PROTEIN"/>
    <property type="match status" value="1"/>
</dbReference>
<name>A0ABR1EDD8_NECAM</name>
<keyword evidence="4" id="KW-1185">Reference proteome</keyword>
<dbReference type="InterPro" id="IPR043128">
    <property type="entry name" value="Rev_trsase/Diguanyl_cyclase"/>
</dbReference>
<evidence type="ECO:0000313" key="3">
    <source>
        <dbReference type="EMBL" id="KAK6760697.1"/>
    </source>
</evidence>
<dbReference type="InterPro" id="IPR001969">
    <property type="entry name" value="Aspartic_peptidase_AS"/>
</dbReference>
<dbReference type="InterPro" id="IPR043502">
    <property type="entry name" value="DNA/RNA_pol_sf"/>
</dbReference>
<dbReference type="Gene3D" id="3.30.70.270">
    <property type="match status" value="1"/>
</dbReference>
<dbReference type="InterPro" id="IPR008737">
    <property type="entry name" value="DUF1758"/>
</dbReference>
<dbReference type="InterPro" id="IPR001995">
    <property type="entry name" value="Peptidase_A2_cat"/>
</dbReference>
<evidence type="ECO:0000256" key="1">
    <source>
        <dbReference type="SAM" id="MobiDB-lite"/>
    </source>
</evidence>
<sequence length="661" mass="75853">MCEDKKHHFSICPKRISKDNATAQQKRDGPAGIPPTIKRGKQDKRLAKVRNKKSGNLQDIEILLDTGADRSFIHGQLADDLELSITNKVDLSVYTFGDKSPKRQKYDVTPLQIWDALGDSHTFHLCKTDVITEKAKQVQLTSEDVEYLQKKNIKLSKKEHTSVNPQVLLGCDQLWPLLSTTNPQHILPSGLMVIPSKLGYLLSGRQERSSEKKYSLRKSGNFHSARISALDAEEVEEWDRYWSLESSGIEEYAGTKCEEKAQINAEIMQYFNNTIEKRHDGYYVRLPFKKNCDTLPTNKTLAYRRLISEQLEKGIIEEVPNTGENPSRLVHYLPHQPVVTPQKQTTKLRVVFDASSHLKGFPSLNDALHQGPLILPELYGILLRFRMKPHVVISDVEKAFLQVRLHEQDRDVKRCFWIKDTALPPEKDNIVTYRFTRITFGLNVSPFLLAATIRYHLNHEPKDQKLACEIGENLYVDSLILTGDSEEEILEKSLTTRKVFLQMNMNLREFLANDSRVQEKFPNEICASKATQKVLGIPWDANNDTISIKCKFMDTPNITKRSIARQIASIYDPLGWLVPLLIPHKCFQQKLWLEGYTWDQELSPQLCKQWETMRQNANDFQKTLKREILVQAPTDMAVFADASNHAMATCAYIVSDQHPHY</sequence>